<dbReference type="InterPro" id="IPR011206">
    <property type="entry name" value="Citrate_lyase_beta/mcl1/mcl2"/>
</dbReference>
<organism evidence="7 8">
    <name type="scientific">Caldinitratiruptor microaerophilus</name>
    <dbReference type="NCBI Taxonomy" id="671077"/>
    <lineage>
        <taxon>Bacteria</taxon>
        <taxon>Bacillati</taxon>
        <taxon>Bacillota</taxon>
        <taxon>Clostridia</taxon>
        <taxon>Eubacteriales</taxon>
        <taxon>Symbiobacteriaceae</taxon>
        <taxon>Caldinitratiruptor</taxon>
    </lineage>
</organism>
<keyword evidence="8" id="KW-1185">Reference proteome</keyword>
<evidence type="ECO:0000256" key="2">
    <source>
        <dbReference type="ARBA" id="ARBA00022723"/>
    </source>
</evidence>
<dbReference type="EMBL" id="AP025628">
    <property type="protein sequence ID" value="BDG59960.1"/>
    <property type="molecule type" value="Genomic_DNA"/>
</dbReference>
<reference evidence="7" key="1">
    <citation type="submission" date="2022-03" db="EMBL/GenBank/DDBJ databases">
        <title>Complete genome sequence of Caldinitratiruptor microaerophilus.</title>
        <authorList>
            <person name="Mukaiyama R."/>
            <person name="Nishiyama T."/>
            <person name="Ueda K."/>
        </authorList>
    </citation>
    <scope>NUCLEOTIDE SEQUENCE</scope>
    <source>
        <strain evidence="7">JCM 16183</strain>
    </source>
</reference>
<feature type="binding site" evidence="4">
    <location>
        <position position="133"/>
    </location>
    <ligand>
        <name>substrate</name>
    </ligand>
</feature>
<evidence type="ECO:0000256" key="4">
    <source>
        <dbReference type="PIRSR" id="PIRSR015582-1"/>
    </source>
</evidence>
<feature type="binding site" evidence="5">
    <location>
        <position position="160"/>
    </location>
    <ligand>
        <name>Mg(2+)</name>
        <dbReference type="ChEBI" id="CHEBI:18420"/>
    </ligand>
</feature>
<accession>A0AA35G7J7</accession>
<dbReference type="GO" id="GO:0006107">
    <property type="term" value="P:oxaloacetate metabolic process"/>
    <property type="evidence" value="ECO:0007669"/>
    <property type="project" value="TreeGrafter"/>
</dbReference>
<dbReference type="Proteomes" id="UP001163687">
    <property type="component" value="Chromosome"/>
</dbReference>
<dbReference type="GO" id="GO:0016829">
    <property type="term" value="F:lyase activity"/>
    <property type="evidence" value="ECO:0007669"/>
    <property type="project" value="UniProtKB-KW"/>
</dbReference>
<dbReference type="AlphaFoldDB" id="A0AA35G7J7"/>
<evidence type="ECO:0000256" key="3">
    <source>
        <dbReference type="ARBA" id="ARBA00022842"/>
    </source>
</evidence>
<dbReference type="KEGG" id="cmic:caldi_10500"/>
<gene>
    <name evidence="7" type="ORF">caldi_10500</name>
</gene>
<evidence type="ECO:0000313" key="8">
    <source>
        <dbReference type="Proteomes" id="UP001163687"/>
    </source>
</evidence>
<feature type="domain" description="HpcH/HpaI aldolase/citrate lyase" evidence="6">
    <location>
        <begin position="10"/>
        <end position="228"/>
    </location>
</feature>
<feature type="binding site" evidence="5">
    <location>
        <position position="133"/>
    </location>
    <ligand>
        <name>Mg(2+)</name>
        <dbReference type="ChEBI" id="CHEBI:18420"/>
    </ligand>
</feature>
<evidence type="ECO:0000313" key="7">
    <source>
        <dbReference type="EMBL" id="BDG59960.1"/>
    </source>
</evidence>
<dbReference type="Gene3D" id="3.20.20.60">
    <property type="entry name" value="Phosphoenolpyruvate-binding domains"/>
    <property type="match status" value="1"/>
</dbReference>
<dbReference type="SUPFAM" id="SSF51621">
    <property type="entry name" value="Phosphoenolpyruvate/pyruvate domain"/>
    <property type="match status" value="1"/>
</dbReference>
<comment type="cofactor">
    <cofactor evidence="1">
        <name>Mg(2+)</name>
        <dbReference type="ChEBI" id="CHEBI:18420"/>
    </cofactor>
</comment>
<dbReference type="GO" id="GO:0000287">
    <property type="term" value="F:magnesium ion binding"/>
    <property type="evidence" value="ECO:0007669"/>
    <property type="project" value="TreeGrafter"/>
</dbReference>
<keyword evidence="2 5" id="KW-0479">Metal-binding</keyword>
<dbReference type="PIRSF" id="PIRSF015582">
    <property type="entry name" value="Cit_lyase_B"/>
    <property type="match status" value="1"/>
</dbReference>
<dbReference type="InterPro" id="IPR040442">
    <property type="entry name" value="Pyrv_kinase-like_dom_sf"/>
</dbReference>
<keyword evidence="3 5" id="KW-0460">Magnesium</keyword>
<feature type="binding site" evidence="4">
    <location>
        <position position="71"/>
    </location>
    <ligand>
        <name>substrate</name>
    </ligand>
</feature>
<dbReference type="InterPro" id="IPR015813">
    <property type="entry name" value="Pyrv/PenolPyrv_kinase-like_dom"/>
</dbReference>
<dbReference type="PANTHER" id="PTHR32308:SF0">
    <property type="entry name" value="HPCH_HPAI ALDOLASE_CITRATE LYASE DOMAIN-CONTAINING PROTEIN"/>
    <property type="match status" value="1"/>
</dbReference>
<evidence type="ECO:0000256" key="1">
    <source>
        <dbReference type="ARBA" id="ARBA00001946"/>
    </source>
</evidence>
<proteinExistence type="predicted"/>
<dbReference type="Pfam" id="PF03328">
    <property type="entry name" value="HpcH_HpaI"/>
    <property type="match status" value="1"/>
</dbReference>
<evidence type="ECO:0000256" key="5">
    <source>
        <dbReference type="PIRSR" id="PIRSR015582-2"/>
    </source>
</evidence>
<sequence>MQPKDLPVWRSLLFVPVNVDRFVDKAHTRGADAIQLDLEDSIPPGEKDAARARVQEAAKKVARGGADVVVRINRPWRLALKDLEATISPLVQAVALPKVDSGDHVRMIDEVVSELERERGMEVGTTKFIAMVETAPAFFRAAEIAAASPRVVALTLGAEDFALSVGMLPEPEGLLYPQIHIVIAARAAGILPLGFVGTVAEYRDMEALRATIRRSRRLGFMGASAIHPDQVRVLNEEFRPTEEEVAHARRVIAAYEEAQAAGRGAITVDGQMVDIPIVERARQVLKRHEAILRREAQARAGGDPV</sequence>
<name>A0AA35G7J7_9FIRM</name>
<keyword evidence="7" id="KW-0456">Lyase</keyword>
<dbReference type="PANTHER" id="PTHR32308">
    <property type="entry name" value="LYASE BETA SUBUNIT, PUTATIVE (AFU_ORTHOLOGUE AFUA_4G13030)-RELATED"/>
    <property type="match status" value="1"/>
</dbReference>
<dbReference type="RefSeq" id="WP_264844039.1">
    <property type="nucleotide sequence ID" value="NZ_AP025628.1"/>
</dbReference>
<dbReference type="InterPro" id="IPR005000">
    <property type="entry name" value="Aldolase/citrate-lyase_domain"/>
</dbReference>
<protein>
    <submittedName>
        <fullName evidence="7">CoA ester lyase</fullName>
    </submittedName>
</protein>
<evidence type="ECO:0000259" key="6">
    <source>
        <dbReference type="Pfam" id="PF03328"/>
    </source>
</evidence>